<dbReference type="InterPro" id="IPR003736">
    <property type="entry name" value="PAAI_dom"/>
</dbReference>
<dbReference type="InterPro" id="IPR029069">
    <property type="entry name" value="HotDog_dom_sf"/>
</dbReference>
<comment type="caution">
    <text evidence="4">The sequence shown here is derived from an EMBL/GenBank/DDBJ whole genome shotgun (WGS) entry which is preliminary data.</text>
</comment>
<proteinExistence type="predicted"/>
<dbReference type="OrthoDB" id="9813282at2"/>
<evidence type="ECO:0000313" key="4">
    <source>
        <dbReference type="EMBL" id="TMQ98954.1"/>
    </source>
</evidence>
<evidence type="ECO:0000256" key="1">
    <source>
        <dbReference type="ARBA" id="ARBA00022801"/>
    </source>
</evidence>
<dbReference type="GO" id="GO:0016289">
    <property type="term" value="F:acyl-CoA hydrolase activity"/>
    <property type="evidence" value="ECO:0007669"/>
    <property type="project" value="UniProtKB-ARBA"/>
</dbReference>
<keyword evidence="5" id="KW-1185">Reference proteome</keyword>
<protein>
    <submittedName>
        <fullName evidence="4">PaaI family thioesterase</fullName>
    </submittedName>
</protein>
<dbReference type="EMBL" id="VCKW01000090">
    <property type="protein sequence ID" value="TMQ98954.1"/>
    <property type="molecule type" value="Genomic_DNA"/>
</dbReference>
<dbReference type="Proteomes" id="UP000309174">
    <property type="component" value="Unassembled WGS sequence"/>
</dbReference>
<evidence type="ECO:0000313" key="5">
    <source>
        <dbReference type="Proteomes" id="UP000309174"/>
    </source>
</evidence>
<dbReference type="InterPro" id="IPR052061">
    <property type="entry name" value="PTE-AB_protein"/>
</dbReference>
<feature type="domain" description="Thioesterase" evidence="3">
    <location>
        <begin position="134"/>
        <end position="210"/>
    </location>
</feature>
<gene>
    <name evidence="4" type="ORF">ETD83_18720</name>
</gene>
<dbReference type="SUPFAM" id="SSF54637">
    <property type="entry name" value="Thioesterase/thiol ester dehydrase-isomerase"/>
    <property type="match status" value="1"/>
</dbReference>
<sequence length="231" mass="25312">MSGVKFRKLQGEERSLLAAVNRRMRLCPQDAKPQPLTRVRVAIDDPACIRICFLDTSPASPRRHARADGEPRLKRKGVPGLADLKSDEETVYDRLPGDVPPVAKLIGWTLLRLDKEAQAIHLSFHAATEFVNPGGTVHGGFVTAMLDECMGSAVVGLYEARFLPTTVSMTTDFIRPVPVGKLFGEGRVTSMLGKSAFLEARLTDAQDQTLARATGVYRLLPWPEALRPIPA</sequence>
<dbReference type="InterPro" id="IPR006683">
    <property type="entry name" value="Thioestr_dom"/>
</dbReference>
<dbReference type="CDD" id="cd03443">
    <property type="entry name" value="PaaI_thioesterase"/>
    <property type="match status" value="1"/>
</dbReference>
<dbReference type="Gene3D" id="3.10.129.10">
    <property type="entry name" value="Hotdog Thioesterase"/>
    <property type="match status" value="1"/>
</dbReference>
<reference evidence="4 5" key="1">
    <citation type="submission" date="2019-05" db="EMBL/GenBank/DDBJ databases">
        <title>Draft genome sequence of Actinomadura sp. 14C53.</title>
        <authorList>
            <person name="Saricaoglu S."/>
            <person name="Isik K."/>
        </authorList>
    </citation>
    <scope>NUCLEOTIDE SEQUENCE [LARGE SCALE GENOMIC DNA]</scope>
    <source>
        <strain evidence="4 5">14C53</strain>
    </source>
</reference>
<keyword evidence="1" id="KW-0378">Hydrolase</keyword>
<evidence type="ECO:0000259" key="3">
    <source>
        <dbReference type="Pfam" id="PF03061"/>
    </source>
</evidence>
<evidence type="ECO:0000256" key="2">
    <source>
        <dbReference type="SAM" id="MobiDB-lite"/>
    </source>
</evidence>
<dbReference type="PANTHER" id="PTHR47260">
    <property type="entry name" value="UPF0644 PROTEIN PB2B4.06"/>
    <property type="match status" value="1"/>
</dbReference>
<dbReference type="PANTHER" id="PTHR47260:SF1">
    <property type="entry name" value="UPF0644 PROTEIN PB2B4.06"/>
    <property type="match status" value="1"/>
</dbReference>
<dbReference type="Pfam" id="PF03061">
    <property type="entry name" value="4HBT"/>
    <property type="match status" value="1"/>
</dbReference>
<dbReference type="AlphaFoldDB" id="A0A5C4JB58"/>
<feature type="region of interest" description="Disordered" evidence="2">
    <location>
        <begin position="59"/>
        <end position="78"/>
    </location>
</feature>
<accession>A0A5C4JB58</accession>
<dbReference type="NCBIfam" id="TIGR00369">
    <property type="entry name" value="unchar_dom_1"/>
    <property type="match status" value="1"/>
</dbReference>
<name>A0A5C4JB58_9ACTN</name>
<organism evidence="4 5">
    <name type="scientific">Actinomadura soli</name>
    <dbReference type="NCBI Taxonomy" id="2508997"/>
    <lineage>
        <taxon>Bacteria</taxon>
        <taxon>Bacillati</taxon>
        <taxon>Actinomycetota</taxon>
        <taxon>Actinomycetes</taxon>
        <taxon>Streptosporangiales</taxon>
        <taxon>Thermomonosporaceae</taxon>
        <taxon>Actinomadura</taxon>
    </lineage>
</organism>